<evidence type="ECO:0000313" key="4">
    <source>
        <dbReference type="Proteomes" id="UP000182470"/>
    </source>
</evidence>
<evidence type="ECO:0000313" key="2">
    <source>
        <dbReference type="EMBL" id="KAF2407414.1"/>
    </source>
</evidence>
<dbReference type="Proteomes" id="UP000182470">
    <property type="component" value="Chromosome I"/>
</dbReference>
<evidence type="ECO:0000313" key="5">
    <source>
        <dbReference type="Proteomes" id="UP000748067"/>
    </source>
</evidence>
<dbReference type="Gene3D" id="3.40.630.30">
    <property type="match status" value="1"/>
</dbReference>
<dbReference type="CDD" id="cd04301">
    <property type="entry name" value="NAT_SF"/>
    <property type="match status" value="1"/>
</dbReference>
<organism evidence="3 4">
    <name type="scientific">Pseudomonas antarctica</name>
    <dbReference type="NCBI Taxonomy" id="219572"/>
    <lineage>
        <taxon>Bacteria</taxon>
        <taxon>Pseudomonadati</taxon>
        <taxon>Pseudomonadota</taxon>
        <taxon>Gammaproteobacteria</taxon>
        <taxon>Pseudomonadales</taxon>
        <taxon>Pseudomonadaceae</taxon>
        <taxon>Pseudomonas</taxon>
    </lineage>
</organism>
<dbReference type="GO" id="GO:0016747">
    <property type="term" value="F:acyltransferase activity, transferring groups other than amino-acyl groups"/>
    <property type="evidence" value="ECO:0007669"/>
    <property type="project" value="InterPro"/>
</dbReference>
<accession>A0A1H0ANM9</accession>
<dbReference type="SUPFAM" id="SSF55729">
    <property type="entry name" value="Acyl-CoA N-acyltransferases (Nat)"/>
    <property type="match status" value="1"/>
</dbReference>
<dbReference type="InterPro" id="IPR016181">
    <property type="entry name" value="Acyl_CoA_acyltransferase"/>
</dbReference>
<dbReference type="PROSITE" id="PS51186">
    <property type="entry name" value="GNAT"/>
    <property type="match status" value="1"/>
</dbReference>
<dbReference type="AlphaFoldDB" id="A0A1H0ANM9"/>
<evidence type="ECO:0000259" key="1">
    <source>
        <dbReference type="PROSITE" id="PS51186"/>
    </source>
</evidence>
<dbReference type="OrthoDB" id="9807426at2"/>
<dbReference type="Proteomes" id="UP000748067">
    <property type="component" value="Unassembled WGS sequence"/>
</dbReference>
<feature type="domain" description="N-acetyltransferase" evidence="1">
    <location>
        <begin position="33"/>
        <end position="187"/>
    </location>
</feature>
<proteinExistence type="predicted"/>
<evidence type="ECO:0000313" key="3">
    <source>
        <dbReference type="EMBL" id="SDN35087.1"/>
    </source>
</evidence>
<dbReference type="RefSeq" id="WP_083358456.1">
    <property type="nucleotide sequence ID" value="NZ_JBJGXR010000007.1"/>
</dbReference>
<keyword evidence="3" id="KW-0808">Transferase</keyword>
<sequence length="187" mass="20838">MPTLAEHNSQADALYAAVPHEHWIEHLDDGRHVLVRPLTAEDRGREYNFIKGLSRASRHARFLGEINEPGEALLDQLMSVDHQERMAFIALVHDNGSLIEIGVARYAAAKAHECECAITVADTWQRLGLGRMLMQHLMTAARAHGFKRMYTIDAATNLPLRQLTHALGFHSVTDPDDSTQIISSVAL</sequence>
<reference evidence="3 4" key="2">
    <citation type="submission" date="2016-10" db="EMBL/GenBank/DDBJ databases">
        <authorList>
            <person name="de Groot N.N."/>
        </authorList>
    </citation>
    <scope>NUCLEOTIDE SEQUENCE [LARGE SCALE GENOMIC DNA]</scope>
    <source>
        <strain evidence="3 4">BS2772</strain>
    </source>
</reference>
<dbReference type="EMBL" id="LT629704">
    <property type="protein sequence ID" value="SDN35087.1"/>
    <property type="molecule type" value="Genomic_DNA"/>
</dbReference>
<keyword evidence="5" id="KW-1185">Reference proteome</keyword>
<dbReference type="InterPro" id="IPR000182">
    <property type="entry name" value="GNAT_dom"/>
</dbReference>
<gene>
    <name evidence="2" type="ORF">PSAN_43430</name>
    <name evidence="3" type="ORF">SAMN04490179_3796</name>
</gene>
<name>A0A1H0ANM9_9PSED</name>
<dbReference type="EC" id="2.3.1.-" evidence="2"/>
<dbReference type="Pfam" id="PF00583">
    <property type="entry name" value="Acetyltransf_1"/>
    <property type="match status" value="1"/>
</dbReference>
<reference evidence="2 5" key="1">
    <citation type="submission" date="2015-01" db="EMBL/GenBank/DDBJ databases">
        <title>Genome Sequence of Pseudomonas antarctica CMS 35.</title>
        <authorList>
            <person name="Voget S."/>
            <person name="Chow J."/>
            <person name="Daniel R."/>
            <person name="Streit W."/>
        </authorList>
    </citation>
    <scope>NUCLEOTIDE SEQUENCE [LARGE SCALE GENOMIC DNA]</scope>
    <source>
        <strain evidence="2 5">CMS 35</strain>
    </source>
</reference>
<protein>
    <submittedName>
        <fullName evidence="3">Acetyltransferase (GNAT) family protein</fullName>
    </submittedName>
    <submittedName>
        <fullName evidence="2">Acetyltransferase Pat</fullName>
        <ecNumber evidence="2">2.3.1.-</ecNumber>
    </submittedName>
</protein>
<dbReference type="EMBL" id="JXDI01000002">
    <property type="protein sequence ID" value="KAF2407414.1"/>
    <property type="molecule type" value="Genomic_DNA"/>
</dbReference>
<keyword evidence="2" id="KW-0012">Acyltransferase</keyword>